<feature type="transmembrane region" description="Helical" evidence="5">
    <location>
        <begin position="87"/>
        <end position="106"/>
    </location>
</feature>
<evidence type="ECO:0000313" key="7">
    <source>
        <dbReference type="Proteomes" id="UP000480178"/>
    </source>
</evidence>
<dbReference type="AlphaFoldDB" id="A0A6C0GNR3"/>
<organism evidence="6 7">
    <name type="scientific">Rhodocytophaga rosea</name>
    <dbReference type="NCBI Taxonomy" id="2704465"/>
    <lineage>
        <taxon>Bacteria</taxon>
        <taxon>Pseudomonadati</taxon>
        <taxon>Bacteroidota</taxon>
        <taxon>Cytophagia</taxon>
        <taxon>Cytophagales</taxon>
        <taxon>Rhodocytophagaceae</taxon>
        <taxon>Rhodocytophaga</taxon>
    </lineage>
</organism>
<keyword evidence="4 5" id="KW-0472">Membrane</keyword>
<feature type="transmembrane region" description="Helical" evidence="5">
    <location>
        <begin position="57"/>
        <end position="80"/>
    </location>
</feature>
<dbReference type="PIRSF" id="PIRSF030066">
    <property type="entry name" value="UCP030066"/>
    <property type="match status" value="1"/>
</dbReference>
<dbReference type="EMBL" id="CP048222">
    <property type="protein sequence ID" value="QHT69232.1"/>
    <property type="molecule type" value="Genomic_DNA"/>
</dbReference>
<gene>
    <name evidence="6" type="ORF">GXP67_22635</name>
</gene>
<dbReference type="KEGG" id="rhoz:GXP67_22635"/>
<name>A0A6C0GNR3_9BACT</name>
<accession>A0A6C0GNR3</accession>
<dbReference type="InterPro" id="IPR032808">
    <property type="entry name" value="DoxX"/>
</dbReference>
<evidence type="ECO:0000256" key="3">
    <source>
        <dbReference type="ARBA" id="ARBA00022989"/>
    </source>
</evidence>
<feature type="transmembrane region" description="Helical" evidence="5">
    <location>
        <begin position="112"/>
        <end position="129"/>
    </location>
</feature>
<dbReference type="GO" id="GO:0016020">
    <property type="term" value="C:membrane"/>
    <property type="evidence" value="ECO:0007669"/>
    <property type="project" value="UniProtKB-SubCell"/>
</dbReference>
<keyword evidence="3 5" id="KW-1133">Transmembrane helix</keyword>
<keyword evidence="2 5" id="KW-0812">Transmembrane</keyword>
<evidence type="ECO:0000313" key="6">
    <source>
        <dbReference type="EMBL" id="QHT69232.1"/>
    </source>
</evidence>
<comment type="subcellular location">
    <subcellularLocation>
        <location evidence="1">Membrane</location>
        <topology evidence="1">Multi-pass membrane protein</topology>
    </subcellularLocation>
</comment>
<dbReference type="RefSeq" id="WP_162445221.1">
    <property type="nucleotide sequence ID" value="NZ_CP048222.1"/>
</dbReference>
<evidence type="ECO:0000256" key="4">
    <source>
        <dbReference type="ARBA" id="ARBA00023136"/>
    </source>
</evidence>
<proteinExistence type="predicted"/>
<dbReference type="Proteomes" id="UP000480178">
    <property type="component" value="Chromosome"/>
</dbReference>
<dbReference type="Pfam" id="PF13564">
    <property type="entry name" value="DoxX_2"/>
    <property type="match status" value="1"/>
</dbReference>
<keyword evidence="7" id="KW-1185">Reference proteome</keyword>
<sequence length="137" mass="15304">MSSLTHSPALGNYLKARVIAYWLVTAFIVFELIYGALWDFNVLNQGYVYEILRHLGYPLYLATILAVSKVAAAVVISIPGFRLLKEWAYAGVTVLFMGAFISHLAVGDGLDKSIWSLLFGVLTLISWALRPQNRRLI</sequence>
<evidence type="ECO:0000256" key="2">
    <source>
        <dbReference type="ARBA" id="ARBA00022692"/>
    </source>
</evidence>
<evidence type="ECO:0000256" key="1">
    <source>
        <dbReference type="ARBA" id="ARBA00004141"/>
    </source>
</evidence>
<reference evidence="6 7" key="1">
    <citation type="submission" date="2020-01" db="EMBL/GenBank/DDBJ databases">
        <authorList>
            <person name="Kim M.K."/>
        </authorList>
    </citation>
    <scope>NUCLEOTIDE SEQUENCE [LARGE SCALE GENOMIC DNA]</scope>
    <source>
        <strain evidence="6 7">172606-1</strain>
    </source>
</reference>
<evidence type="ECO:0000256" key="5">
    <source>
        <dbReference type="SAM" id="Phobius"/>
    </source>
</evidence>
<dbReference type="InterPro" id="IPR016944">
    <property type="entry name" value="UCP030066"/>
</dbReference>
<protein>
    <submittedName>
        <fullName evidence="6">DoxX family protein</fullName>
    </submittedName>
</protein>
<feature type="transmembrane region" description="Helical" evidence="5">
    <location>
        <begin position="20"/>
        <end position="37"/>
    </location>
</feature>